<keyword evidence="5" id="KW-1185">Reference proteome</keyword>
<feature type="domain" description="EF-hand" evidence="3">
    <location>
        <begin position="55"/>
        <end position="78"/>
    </location>
</feature>
<dbReference type="InterPro" id="IPR013787">
    <property type="entry name" value="S100_Ca-bd_sub"/>
</dbReference>
<dbReference type="GO" id="GO:0048306">
    <property type="term" value="F:calcium-dependent protein binding"/>
    <property type="evidence" value="ECO:0007669"/>
    <property type="project" value="TreeGrafter"/>
</dbReference>
<dbReference type="GO" id="GO:0005509">
    <property type="term" value="F:calcium ion binding"/>
    <property type="evidence" value="ECO:0007669"/>
    <property type="project" value="InterPro"/>
</dbReference>
<proteinExistence type="predicted"/>
<dbReference type="InterPro" id="IPR002048">
    <property type="entry name" value="EF_hand_dom"/>
</dbReference>
<sequence>MEGAIKTVVSVFLKFAKGKENLGGKEFQTLVEKQLNNIMTDAENSKAVTKMRQGLDENKDGKISFQEYMILVGELSKTRLNSCPGNSPYKSVNSH</sequence>
<protein>
    <recommendedName>
        <fullName evidence="3">EF-hand domain-containing protein</fullName>
    </recommendedName>
</protein>
<dbReference type="SMART" id="SM01394">
    <property type="entry name" value="S_100"/>
    <property type="match status" value="1"/>
</dbReference>
<dbReference type="InterPro" id="IPR011992">
    <property type="entry name" value="EF-hand-dom_pair"/>
</dbReference>
<evidence type="ECO:0000256" key="2">
    <source>
        <dbReference type="ARBA" id="ARBA00022837"/>
    </source>
</evidence>
<dbReference type="GeneTree" id="ENSGT01120000272025"/>
<reference evidence="4" key="3">
    <citation type="submission" date="2025-08" db="UniProtKB">
        <authorList>
            <consortium name="Ensembl"/>
        </authorList>
    </citation>
    <scope>IDENTIFICATION</scope>
</reference>
<dbReference type="PROSITE" id="PS00018">
    <property type="entry name" value="EF_HAND_1"/>
    <property type="match status" value="1"/>
</dbReference>
<dbReference type="AlphaFoldDB" id="A0A3B1INX9"/>
<reference evidence="5" key="1">
    <citation type="submission" date="2013-03" db="EMBL/GenBank/DDBJ databases">
        <authorList>
            <person name="Jeffery W."/>
            <person name="Warren W."/>
            <person name="Wilson R.K."/>
        </authorList>
    </citation>
    <scope>NUCLEOTIDE SEQUENCE</scope>
    <source>
        <strain evidence="5">female</strain>
    </source>
</reference>
<evidence type="ECO:0000313" key="5">
    <source>
        <dbReference type="Proteomes" id="UP000018467"/>
    </source>
</evidence>
<dbReference type="SUPFAM" id="SSF47473">
    <property type="entry name" value="EF-hand"/>
    <property type="match status" value="1"/>
</dbReference>
<dbReference type="PROSITE" id="PS50222">
    <property type="entry name" value="EF_HAND_2"/>
    <property type="match status" value="1"/>
</dbReference>
<organism evidence="4 5">
    <name type="scientific">Astyanax mexicanus</name>
    <name type="common">Blind cave fish</name>
    <name type="synonym">Astyanax fasciatus mexicanus</name>
    <dbReference type="NCBI Taxonomy" id="7994"/>
    <lineage>
        <taxon>Eukaryota</taxon>
        <taxon>Metazoa</taxon>
        <taxon>Chordata</taxon>
        <taxon>Craniata</taxon>
        <taxon>Vertebrata</taxon>
        <taxon>Euteleostomi</taxon>
        <taxon>Actinopterygii</taxon>
        <taxon>Neopterygii</taxon>
        <taxon>Teleostei</taxon>
        <taxon>Ostariophysi</taxon>
        <taxon>Characiformes</taxon>
        <taxon>Characoidei</taxon>
        <taxon>Acestrorhamphidae</taxon>
        <taxon>Acestrorhamphinae</taxon>
        <taxon>Astyanax</taxon>
    </lineage>
</organism>
<evidence type="ECO:0000313" key="4">
    <source>
        <dbReference type="Ensembl" id="ENSAMXP00000030969.1"/>
    </source>
</evidence>
<dbReference type="GO" id="GO:0048471">
    <property type="term" value="C:perinuclear region of cytoplasm"/>
    <property type="evidence" value="ECO:0007669"/>
    <property type="project" value="TreeGrafter"/>
</dbReference>
<reference evidence="4" key="4">
    <citation type="submission" date="2025-09" db="UniProtKB">
        <authorList>
            <consortium name="Ensembl"/>
        </authorList>
    </citation>
    <scope>IDENTIFICATION</scope>
</reference>
<reference evidence="5" key="2">
    <citation type="journal article" date="2014" name="Nat. Commun.">
        <title>The cavefish genome reveals candidate genes for eye loss.</title>
        <authorList>
            <person name="McGaugh S.E."/>
            <person name="Gross J.B."/>
            <person name="Aken B."/>
            <person name="Blin M."/>
            <person name="Borowsky R."/>
            <person name="Chalopin D."/>
            <person name="Hinaux H."/>
            <person name="Jeffery W.R."/>
            <person name="Keene A."/>
            <person name="Ma L."/>
            <person name="Minx P."/>
            <person name="Murphy D."/>
            <person name="O'Quin K.E."/>
            <person name="Retaux S."/>
            <person name="Rohner N."/>
            <person name="Searle S.M."/>
            <person name="Stahl B.A."/>
            <person name="Tabin C."/>
            <person name="Volff J.N."/>
            <person name="Yoshizawa M."/>
            <person name="Warren W.C."/>
        </authorList>
    </citation>
    <scope>NUCLEOTIDE SEQUENCE [LARGE SCALE GENOMIC DNA]</scope>
    <source>
        <strain evidence="5">female</strain>
    </source>
</reference>
<keyword evidence="1" id="KW-0479">Metal-binding</keyword>
<evidence type="ECO:0000256" key="1">
    <source>
        <dbReference type="ARBA" id="ARBA00022723"/>
    </source>
</evidence>
<evidence type="ECO:0000259" key="3">
    <source>
        <dbReference type="PROSITE" id="PS50222"/>
    </source>
</evidence>
<dbReference type="Gene3D" id="1.10.238.10">
    <property type="entry name" value="EF-hand"/>
    <property type="match status" value="1"/>
</dbReference>
<name>A0A3B1INX9_ASTMX</name>
<keyword evidence="2" id="KW-0106">Calcium</keyword>
<dbReference type="Bgee" id="ENSAMXG00000042556">
    <property type="expression patterns" value="Expressed in pharyngeal gill and 14 other cell types or tissues"/>
</dbReference>
<dbReference type="Proteomes" id="UP000018467">
    <property type="component" value="Unassembled WGS sequence"/>
</dbReference>
<dbReference type="GO" id="GO:0005615">
    <property type="term" value="C:extracellular space"/>
    <property type="evidence" value="ECO:0007669"/>
    <property type="project" value="TreeGrafter"/>
</dbReference>
<dbReference type="InterPro" id="IPR018247">
    <property type="entry name" value="EF_Hand_1_Ca_BS"/>
</dbReference>
<dbReference type="Pfam" id="PF01023">
    <property type="entry name" value="S_100"/>
    <property type="match status" value="1"/>
</dbReference>
<dbReference type="InParanoid" id="A0A3B1INX9"/>
<dbReference type="PANTHER" id="PTHR11639:SF115">
    <property type="entry name" value="S100 CALCIUM-BINDING PROTEIN U-RELATED"/>
    <property type="match status" value="1"/>
</dbReference>
<dbReference type="STRING" id="7994.ENSAMXP00000030969"/>
<dbReference type="Ensembl" id="ENSAMXT00000033805.1">
    <property type="protein sequence ID" value="ENSAMXP00000030969.1"/>
    <property type="gene ID" value="ENSAMXG00000042556.1"/>
</dbReference>
<dbReference type="PANTHER" id="PTHR11639">
    <property type="entry name" value="S100 CALCIUM-BINDING PROTEIN"/>
    <property type="match status" value="1"/>
</dbReference>
<accession>A0A3B1INX9</accession>